<evidence type="ECO:0000256" key="1">
    <source>
        <dbReference type="ARBA" id="ARBA00023002"/>
    </source>
</evidence>
<dbReference type="PANTHER" id="PTHR43625">
    <property type="entry name" value="AFLATOXIN B1 ALDEHYDE REDUCTASE"/>
    <property type="match status" value="1"/>
</dbReference>
<dbReference type="GO" id="GO:0016491">
    <property type="term" value="F:oxidoreductase activity"/>
    <property type="evidence" value="ECO:0007669"/>
    <property type="project" value="UniProtKB-KW"/>
</dbReference>
<dbReference type="CDD" id="cd19093">
    <property type="entry name" value="AKR_AtPLR-like"/>
    <property type="match status" value="1"/>
</dbReference>
<dbReference type="InterPro" id="IPR050791">
    <property type="entry name" value="Aldo-Keto_reductase"/>
</dbReference>
<protein>
    <submittedName>
        <fullName evidence="3">NAD(P)-linked oxidoreductase superfamily protein</fullName>
    </submittedName>
</protein>
<dbReference type="SUPFAM" id="SSF51430">
    <property type="entry name" value="NAD(P)-linked oxidoreductase"/>
    <property type="match status" value="1"/>
</dbReference>
<dbReference type="Proteomes" id="UP000054558">
    <property type="component" value="Unassembled WGS sequence"/>
</dbReference>
<dbReference type="PROSITE" id="PS00062">
    <property type="entry name" value="ALDOKETO_REDUCTASE_2"/>
    <property type="match status" value="1"/>
</dbReference>
<evidence type="ECO:0000313" key="4">
    <source>
        <dbReference type="Proteomes" id="UP000054558"/>
    </source>
</evidence>
<dbReference type="OrthoDB" id="37537at2759"/>
<dbReference type="STRING" id="105231.A0A1Y1HJG0"/>
<dbReference type="PANTHER" id="PTHR43625:SF88">
    <property type="entry name" value="OS07G0143000 PROTEIN"/>
    <property type="match status" value="1"/>
</dbReference>
<dbReference type="InterPro" id="IPR023210">
    <property type="entry name" value="NADP_OxRdtase_dom"/>
</dbReference>
<gene>
    <name evidence="3" type="ORF">KFL_000020440</name>
</gene>
<dbReference type="AlphaFoldDB" id="A0A1Y1HJG0"/>
<organism evidence="3 4">
    <name type="scientific">Klebsormidium nitens</name>
    <name type="common">Green alga</name>
    <name type="synonym">Ulothrix nitens</name>
    <dbReference type="NCBI Taxonomy" id="105231"/>
    <lineage>
        <taxon>Eukaryota</taxon>
        <taxon>Viridiplantae</taxon>
        <taxon>Streptophyta</taxon>
        <taxon>Klebsormidiophyceae</taxon>
        <taxon>Klebsormidiales</taxon>
        <taxon>Klebsormidiaceae</taxon>
        <taxon>Klebsormidium</taxon>
    </lineage>
</organism>
<proteinExistence type="predicted"/>
<keyword evidence="1" id="KW-0560">Oxidoreductase</keyword>
<keyword evidence="4" id="KW-1185">Reference proteome</keyword>
<accession>A0A1Y1HJG0</accession>
<evidence type="ECO:0000259" key="2">
    <source>
        <dbReference type="Pfam" id="PF00248"/>
    </source>
</evidence>
<name>A0A1Y1HJG0_KLENI</name>
<dbReference type="InterPro" id="IPR018170">
    <property type="entry name" value="Aldo/ket_reductase_CS"/>
</dbReference>
<dbReference type="OMA" id="YQVHWPF"/>
<evidence type="ECO:0000313" key="3">
    <source>
        <dbReference type="EMBL" id="GAQ77682.1"/>
    </source>
</evidence>
<dbReference type="InterPro" id="IPR036812">
    <property type="entry name" value="NAD(P)_OxRdtase_dom_sf"/>
</dbReference>
<dbReference type="Gene3D" id="3.20.20.100">
    <property type="entry name" value="NADP-dependent oxidoreductase domain"/>
    <property type="match status" value="1"/>
</dbReference>
<feature type="domain" description="NADP-dependent oxidoreductase" evidence="2">
    <location>
        <begin position="82"/>
        <end position="382"/>
    </location>
</feature>
<sequence>MALAKCMHSQALPLSHPLSTPSLLRSTECIAPTIPLLQRSAKSGVRKQHKAACRAAVSTGAERIVKTEDRIQLGKSSVEVSPIGVGAWAWGDKFFWNDGSWTDEKIEGARQAYETTLSSGLNFFDTAEVYGTAQFGSDDSESLLGRYIKESKQNVRPIVATKFAPLPWRLGKGSVVAAVKQSLSRLQMDQIDLYQLHWPGIWGNEWYLDGLAEAVNQGLVKAVGVSNYKEDRLRAAHARLAERGIPLASNQVHYNLLYRLPEKNGVKRTCDELGVTLIAYSPLAQGILSGKYTPEKPPSGPRGTTYGREFLSQSLPLLKRLKQIGRNYGDKTSIQVALNWLIAQGNVVPIPGAKSRAQAEEFAGALGWSLSDEEVQELRELSERVPPVQGFPVEAW</sequence>
<dbReference type="GO" id="GO:0005737">
    <property type="term" value="C:cytoplasm"/>
    <property type="evidence" value="ECO:0000318"/>
    <property type="project" value="GO_Central"/>
</dbReference>
<dbReference type="PRINTS" id="PR00069">
    <property type="entry name" value="ALDKETRDTASE"/>
</dbReference>
<dbReference type="Pfam" id="PF00248">
    <property type="entry name" value="Aldo_ket_red"/>
    <property type="match status" value="1"/>
</dbReference>
<dbReference type="InterPro" id="IPR020471">
    <property type="entry name" value="AKR"/>
</dbReference>
<reference evidence="3 4" key="1">
    <citation type="journal article" date="2014" name="Nat. Commun.">
        <title>Klebsormidium flaccidum genome reveals primary factors for plant terrestrial adaptation.</title>
        <authorList>
            <person name="Hori K."/>
            <person name="Maruyama F."/>
            <person name="Fujisawa T."/>
            <person name="Togashi T."/>
            <person name="Yamamoto N."/>
            <person name="Seo M."/>
            <person name="Sato S."/>
            <person name="Yamada T."/>
            <person name="Mori H."/>
            <person name="Tajima N."/>
            <person name="Moriyama T."/>
            <person name="Ikeuchi M."/>
            <person name="Watanabe M."/>
            <person name="Wada H."/>
            <person name="Kobayashi K."/>
            <person name="Saito M."/>
            <person name="Masuda T."/>
            <person name="Sasaki-Sekimoto Y."/>
            <person name="Mashiguchi K."/>
            <person name="Awai K."/>
            <person name="Shimojima M."/>
            <person name="Masuda S."/>
            <person name="Iwai M."/>
            <person name="Nobusawa T."/>
            <person name="Narise T."/>
            <person name="Kondo S."/>
            <person name="Saito H."/>
            <person name="Sato R."/>
            <person name="Murakawa M."/>
            <person name="Ihara Y."/>
            <person name="Oshima-Yamada Y."/>
            <person name="Ohtaka K."/>
            <person name="Satoh M."/>
            <person name="Sonobe K."/>
            <person name="Ishii M."/>
            <person name="Ohtani R."/>
            <person name="Kanamori-Sato M."/>
            <person name="Honoki R."/>
            <person name="Miyazaki D."/>
            <person name="Mochizuki H."/>
            <person name="Umetsu J."/>
            <person name="Higashi K."/>
            <person name="Shibata D."/>
            <person name="Kamiya Y."/>
            <person name="Sato N."/>
            <person name="Nakamura Y."/>
            <person name="Tabata S."/>
            <person name="Ida S."/>
            <person name="Kurokawa K."/>
            <person name="Ohta H."/>
        </authorList>
    </citation>
    <scope>NUCLEOTIDE SEQUENCE [LARGE SCALE GENOMIC DNA]</scope>
    <source>
        <strain evidence="3 4">NIES-2285</strain>
    </source>
</reference>
<dbReference type="EMBL" id="DF236951">
    <property type="protein sequence ID" value="GAQ77682.1"/>
    <property type="molecule type" value="Genomic_DNA"/>
</dbReference>